<proteinExistence type="predicted"/>
<feature type="non-terminal residue" evidence="4">
    <location>
        <position position="1"/>
    </location>
</feature>
<gene>
    <name evidence="4" type="ORF">RIMI_LOCUS23328954</name>
</gene>
<name>A0ABN9MSC6_9NEOB</name>
<dbReference type="InterPro" id="IPR003886">
    <property type="entry name" value="NIDO_dom"/>
</dbReference>
<keyword evidence="1" id="KW-1015">Disulfide bond</keyword>
<accession>A0ABN9MSC6</accession>
<evidence type="ECO:0000313" key="5">
    <source>
        <dbReference type="Proteomes" id="UP001176940"/>
    </source>
</evidence>
<protein>
    <recommendedName>
        <fullName evidence="3">NIDO domain-containing protein</fullName>
    </recommendedName>
</protein>
<dbReference type="EMBL" id="CAUEEQ010079557">
    <property type="protein sequence ID" value="CAJ0968693.1"/>
    <property type="molecule type" value="Genomic_DNA"/>
</dbReference>
<sequence>GTCHSQNRGAAKVRLRRSRSMKTRRERHPMKMGGPRPDRDAHRIGPPAQMWMNAQLDVTCAALMPSVLTPQGHIIALVTLDIPVTDLPVKFTDNGVIIFRRNFYDPVYNMKYPYNFYDYDYFTPPMIAVFWADADFSRMGELYYQTYDFQASPYQHTDFKTKLESEIKSYFPSLPVDFKALWAIKITWHQVPPYPGISLIP</sequence>
<dbReference type="PROSITE" id="PS51220">
    <property type="entry name" value="NIDO"/>
    <property type="match status" value="1"/>
</dbReference>
<feature type="compositionally biased region" description="Basic residues" evidence="2">
    <location>
        <begin position="11"/>
        <end position="30"/>
    </location>
</feature>
<comment type="caution">
    <text evidence="4">The sequence shown here is derived from an EMBL/GenBank/DDBJ whole genome shotgun (WGS) entry which is preliminary data.</text>
</comment>
<dbReference type="PANTHER" id="PTHR13802:SF52">
    <property type="entry name" value="MUCIN-4"/>
    <property type="match status" value="1"/>
</dbReference>
<feature type="domain" description="NIDO" evidence="3">
    <location>
        <begin position="129"/>
        <end position="201"/>
    </location>
</feature>
<evidence type="ECO:0000256" key="1">
    <source>
        <dbReference type="ARBA" id="ARBA00023157"/>
    </source>
</evidence>
<organism evidence="4 5">
    <name type="scientific">Ranitomeya imitator</name>
    <name type="common">mimic poison frog</name>
    <dbReference type="NCBI Taxonomy" id="111125"/>
    <lineage>
        <taxon>Eukaryota</taxon>
        <taxon>Metazoa</taxon>
        <taxon>Chordata</taxon>
        <taxon>Craniata</taxon>
        <taxon>Vertebrata</taxon>
        <taxon>Euteleostomi</taxon>
        <taxon>Amphibia</taxon>
        <taxon>Batrachia</taxon>
        <taxon>Anura</taxon>
        <taxon>Neobatrachia</taxon>
        <taxon>Hyloidea</taxon>
        <taxon>Dendrobatidae</taxon>
        <taxon>Dendrobatinae</taxon>
        <taxon>Ranitomeya</taxon>
    </lineage>
</organism>
<dbReference type="InterPro" id="IPR051495">
    <property type="entry name" value="Epithelial_Barrier/Signaling"/>
</dbReference>
<evidence type="ECO:0000256" key="2">
    <source>
        <dbReference type="SAM" id="MobiDB-lite"/>
    </source>
</evidence>
<evidence type="ECO:0000259" key="3">
    <source>
        <dbReference type="PROSITE" id="PS51220"/>
    </source>
</evidence>
<evidence type="ECO:0000313" key="4">
    <source>
        <dbReference type="EMBL" id="CAJ0968693.1"/>
    </source>
</evidence>
<keyword evidence="5" id="KW-1185">Reference proteome</keyword>
<dbReference type="Pfam" id="PF06119">
    <property type="entry name" value="NIDO"/>
    <property type="match status" value="1"/>
</dbReference>
<feature type="region of interest" description="Disordered" evidence="2">
    <location>
        <begin position="1"/>
        <end position="40"/>
    </location>
</feature>
<dbReference type="Proteomes" id="UP001176940">
    <property type="component" value="Unassembled WGS sequence"/>
</dbReference>
<dbReference type="PANTHER" id="PTHR13802">
    <property type="entry name" value="MUCIN 4-RELATED"/>
    <property type="match status" value="1"/>
</dbReference>
<reference evidence="4" key="1">
    <citation type="submission" date="2023-07" db="EMBL/GenBank/DDBJ databases">
        <authorList>
            <person name="Stuckert A."/>
        </authorList>
    </citation>
    <scope>NUCLEOTIDE SEQUENCE</scope>
</reference>